<name>A0A8J2MZN2_9PLEO</name>
<feature type="transmembrane region" description="Helical" evidence="1">
    <location>
        <begin position="37"/>
        <end position="56"/>
    </location>
</feature>
<dbReference type="GeneID" id="67014491"/>
<keyword evidence="1" id="KW-0812">Transmembrane</keyword>
<proteinExistence type="predicted"/>
<dbReference type="Proteomes" id="UP000676310">
    <property type="component" value="Unassembled WGS sequence"/>
</dbReference>
<dbReference type="PANTHER" id="PTHR35179">
    <property type="entry name" value="PROTEIN CBG02620"/>
    <property type="match status" value="1"/>
</dbReference>
<gene>
    <name evidence="2" type="ORF">ALTATR162_LOCUS2986</name>
</gene>
<keyword evidence="1" id="KW-0472">Membrane</keyword>
<dbReference type="RefSeq" id="XP_043166527.1">
    <property type="nucleotide sequence ID" value="XM_043310592.1"/>
</dbReference>
<evidence type="ECO:0000256" key="1">
    <source>
        <dbReference type="SAM" id="Phobius"/>
    </source>
</evidence>
<evidence type="ECO:0000313" key="3">
    <source>
        <dbReference type="Proteomes" id="UP000676310"/>
    </source>
</evidence>
<reference evidence="2" key="1">
    <citation type="submission" date="2021-05" db="EMBL/GenBank/DDBJ databases">
        <authorList>
            <person name="Stam R."/>
        </authorList>
    </citation>
    <scope>NUCLEOTIDE SEQUENCE</scope>
    <source>
        <strain evidence="2">CS162</strain>
    </source>
</reference>
<comment type="caution">
    <text evidence="2">The sequence shown here is derived from an EMBL/GenBank/DDBJ whole genome shotgun (WGS) entry which is preliminary data.</text>
</comment>
<protein>
    <submittedName>
        <fullName evidence="2">Uncharacterized protein</fullName>
    </submittedName>
</protein>
<keyword evidence="3" id="KW-1185">Reference proteome</keyword>
<sequence>MELHGAWVSVALIFYSLLLLALYQVNIDVESWRKWQGFATLVTYSIIIIALDRVYVEGSVWKSTVAWWKRWLKRRRDNPWTTANAGKKIIFNMLAKSMPESIHHVSDKGYQLLCSYSFKAKTRIPTIYVPGAPPMFTKPTAPVELKQDEGRYYIDQHVAKVPHSQFEPLFQALTVMKPSKRFDDVDVIIARGSMTTLITFLKDVSCQPFALTLHVIGNTLIVGRRLRSGQAGSTNGSYGRNFEAGWTTQAEPNLQDAEGHHHAIQYEFGGLSIVTRAEIDAYIPDSPLSKDEIKKMLAKSASLAEPEVATTTIHHDSSGSTRVLLAGRLIPHDKAMELKSNNQSKPLDQIWVGRTSGWSLGSNKDGVFSSTEKRFTPEDMKKSYEDDVKRQSGLRKLVWLLSELKKTVKENTSDGSAVLLCFGKGEELIVRPMNKHEPALPKAIVQYFWGSASQSRVENKV</sequence>
<accession>A0A8J2MZN2</accession>
<feature type="transmembrane region" description="Helical" evidence="1">
    <location>
        <begin position="6"/>
        <end position="25"/>
    </location>
</feature>
<organism evidence="2 3">
    <name type="scientific">Alternaria atra</name>
    <dbReference type="NCBI Taxonomy" id="119953"/>
    <lineage>
        <taxon>Eukaryota</taxon>
        <taxon>Fungi</taxon>
        <taxon>Dikarya</taxon>
        <taxon>Ascomycota</taxon>
        <taxon>Pezizomycotina</taxon>
        <taxon>Dothideomycetes</taxon>
        <taxon>Pleosporomycetidae</taxon>
        <taxon>Pleosporales</taxon>
        <taxon>Pleosporineae</taxon>
        <taxon>Pleosporaceae</taxon>
        <taxon>Alternaria</taxon>
        <taxon>Alternaria sect. Ulocladioides</taxon>
    </lineage>
</organism>
<keyword evidence="1" id="KW-1133">Transmembrane helix</keyword>
<dbReference type="EMBL" id="CAJRGZ010000016">
    <property type="protein sequence ID" value="CAG5152976.1"/>
    <property type="molecule type" value="Genomic_DNA"/>
</dbReference>
<dbReference type="OrthoDB" id="420564at2759"/>
<dbReference type="AlphaFoldDB" id="A0A8J2MZN2"/>
<dbReference type="PANTHER" id="PTHR35179:SF1">
    <property type="entry name" value="INTEGRAL MEMBRANE PROTEIN"/>
    <property type="match status" value="1"/>
</dbReference>
<evidence type="ECO:0000313" key="2">
    <source>
        <dbReference type="EMBL" id="CAG5152976.1"/>
    </source>
</evidence>